<evidence type="ECO:0000313" key="1">
    <source>
        <dbReference type="EMBL" id="MEB4589647.1"/>
    </source>
</evidence>
<dbReference type="InterPro" id="IPR002636">
    <property type="entry name" value="DUF29"/>
</dbReference>
<organism evidence="1 2">
    <name type="scientific">Candidatus Thiothrix phosphatis</name>
    <dbReference type="NCBI Taxonomy" id="3112415"/>
    <lineage>
        <taxon>Bacteria</taxon>
        <taxon>Pseudomonadati</taxon>
        <taxon>Pseudomonadota</taxon>
        <taxon>Gammaproteobacteria</taxon>
        <taxon>Thiotrichales</taxon>
        <taxon>Thiotrichaceae</taxon>
        <taxon>Thiothrix</taxon>
    </lineage>
</organism>
<keyword evidence="2" id="KW-1185">Reference proteome</keyword>
<comment type="caution">
    <text evidence="1">The sequence shown here is derived from an EMBL/GenBank/DDBJ whole genome shotgun (WGS) entry which is preliminary data.</text>
</comment>
<evidence type="ECO:0000313" key="2">
    <source>
        <dbReference type="Proteomes" id="UP001308005"/>
    </source>
</evidence>
<dbReference type="EMBL" id="JAYMYJ010000012">
    <property type="protein sequence ID" value="MEB4589647.1"/>
    <property type="molecule type" value="Genomic_DNA"/>
</dbReference>
<protein>
    <submittedName>
        <fullName evidence="1">DUF29 family protein</fullName>
    </submittedName>
</protein>
<sequence length="115" mass="13317">MAQACCYSEADHHQHEGLINTTRVLLVELLLWQAQPDFQNEARMHSIREARSILARMLHRSSVLKFILGRILEGLYADACQHVCEQKKLAMDYFPTHCPYALNDILSPIFWPKLP</sequence>
<name>A0ABU6CS23_9GAMM</name>
<reference evidence="1 2" key="2">
    <citation type="submission" date="2024-01" db="EMBL/GenBank/DDBJ databases">
        <authorList>
            <person name="Xie X."/>
        </authorList>
    </citation>
    <scope>NUCLEOTIDE SEQUENCE [LARGE SCALE GENOMIC DNA]</scope>
    <source>
        <strain evidence="1">SCUT-1</strain>
    </source>
</reference>
<dbReference type="PANTHER" id="PTHR34235:SF1">
    <property type="entry name" value="SLR0416 PROTEIN"/>
    <property type="match status" value="1"/>
</dbReference>
<dbReference type="Pfam" id="PF01724">
    <property type="entry name" value="DUF29"/>
    <property type="match status" value="1"/>
</dbReference>
<dbReference type="Proteomes" id="UP001308005">
    <property type="component" value="Unassembled WGS sequence"/>
</dbReference>
<dbReference type="Gene3D" id="1.20.1220.20">
    <property type="entry name" value="Uncharcterised protein PF01724"/>
    <property type="match status" value="1"/>
</dbReference>
<accession>A0ABU6CS23</accession>
<dbReference type="PANTHER" id="PTHR34235">
    <property type="entry name" value="SLR1203 PROTEIN-RELATED"/>
    <property type="match status" value="1"/>
</dbReference>
<dbReference type="RefSeq" id="WP_324692837.1">
    <property type="nucleotide sequence ID" value="NZ_JAYMYJ010000012.1"/>
</dbReference>
<gene>
    <name evidence="1" type="ORF">VSS37_01515</name>
</gene>
<proteinExistence type="predicted"/>
<reference evidence="2" key="1">
    <citation type="submission" date="2023-07" db="EMBL/GenBank/DDBJ databases">
        <title>The carbon used by Thiothrix.</title>
        <authorList>
            <person name="Chen L."/>
        </authorList>
    </citation>
    <scope>NUCLEOTIDE SEQUENCE [LARGE SCALE GENOMIC DNA]</scope>
</reference>